<protein>
    <submittedName>
        <fullName evidence="1">Uncharacterized protein</fullName>
    </submittedName>
</protein>
<accession>A0A081NI52</accession>
<proteinExistence type="predicted"/>
<evidence type="ECO:0000313" key="1">
    <source>
        <dbReference type="EMBL" id="KEQ18125.1"/>
    </source>
</evidence>
<organism evidence="1 2">
    <name type="scientific">Endozoicomonas numazuensis</name>
    <dbReference type="NCBI Taxonomy" id="1137799"/>
    <lineage>
        <taxon>Bacteria</taxon>
        <taxon>Pseudomonadati</taxon>
        <taxon>Pseudomonadota</taxon>
        <taxon>Gammaproteobacteria</taxon>
        <taxon>Oceanospirillales</taxon>
        <taxon>Endozoicomonadaceae</taxon>
        <taxon>Endozoicomonas</taxon>
    </lineage>
</organism>
<dbReference type="EMBL" id="JOKH01000002">
    <property type="protein sequence ID" value="KEQ18125.1"/>
    <property type="molecule type" value="Genomic_DNA"/>
</dbReference>
<comment type="caution">
    <text evidence="1">The sequence shown here is derived from an EMBL/GenBank/DDBJ whole genome shotgun (WGS) entry which is preliminary data.</text>
</comment>
<name>A0A081NI52_9GAMM</name>
<sequence length="59" mass="6335">MDSEGDVSIVSVTSISSSNSVARAMGAINPIQREEYFIKLFPNVFLLGFKNAVSIGKAQ</sequence>
<keyword evidence="2" id="KW-1185">Reference proteome</keyword>
<dbReference type="Proteomes" id="UP000028073">
    <property type="component" value="Unassembled WGS sequence"/>
</dbReference>
<dbReference type="AlphaFoldDB" id="A0A081NI52"/>
<gene>
    <name evidence="1" type="ORF">GZ78_11210</name>
</gene>
<evidence type="ECO:0000313" key="2">
    <source>
        <dbReference type="Proteomes" id="UP000028073"/>
    </source>
</evidence>
<reference evidence="1 2" key="1">
    <citation type="submission" date="2014-06" db="EMBL/GenBank/DDBJ databases">
        <title>Whole Genome Sequences of Three Symbiotic Endozoicomonas Bacteria.</title>
        <authorList>
            <person name="Neave M.J."/>
            <person name="Apprill A."/>
            <person name="Voolstra C.R."/>
        </authorList>
    </citation>
    <scope>NUCLEOTIDE SEQUENCE [LARGE SCALE GENOMIC DNA]</scope>
    <source>
        <strain evidence="1 2">DSM 25634</strain>
    </source>
</reference>